<sequence>MRSMGRLSGALGSAYGMFAAVFIALFLFCSLSIQASETPDNALLAFSARIVGDDARSRVVVDFDNKPEFSIHYVASPERIVIDLPATAFGFPAGDLAARGLFKDIRYGTMGEGSARIVLTAQRPVKLVSAEVQKNEDRGFRLVLDAEITTKDKFAELVRTQSWKNAELKQSAAVDGLPDGTSAKDGVFTIAVDAGHGGIDAGASGAVTKTPEKEITLAFAKVLVGKLNEQTGIRAFLTRSNDSFLSLSERVVLARQGKADLFISLHADTLGQKSIRGSTVYTLSDTASDKMAAALAARENLSDQLAGYSIEVPQPEIADILLDLTRRETQAFSISMANRVVKSFEGQIGLINNPHRFAGFQVLRAPDIPSILLELGFLSNEGDEKLLLSEEWRDKLTSLLVDAVLKYRGEAVAGGG</sequence>
<evidence type="ECO:0000313" key="6">
    <source>
        <dbReference type="Proteomes" id="UP001595697"/>
    </source>
</evidence>
<dbReference type="SUPFAM" id="SSF53187">
    <property type="entry name" value="Zn-dependent exopeptidases"/>
    <property type="match status" value="1"/>
</dbReference>
<keyword evidence="3" id="KW-0378">Hydrolase</keyword>
<dbReference type="EMBL" id="JBHSBD010000029">
    <property type="protein sequence ID" value="MFC3968130.1"/>
    <property type="molecule type" value="Genomic_DNA"/>
</dbReference>
<evidence type="ECO:0000259" key="4">
    <source>
        <dbReference type="SMART" id="SM00646"/>
    </source>
</evidence>
<reference evidence="6" key="1">
    <citation type="journal article" date="2019" name="Int. J. Syst. Evol. Microbiol.">
        <title>The Global Catalogue of Microorganisms (GCM) 10K type strain sequencing project: providing services to taxonomists for standard genome sequencing and annotation.</title>
        <authorList>
            <consortium name="The Broad Institute Genomics Platform"/>
            <consortium name="The Broad Institute Genome Sequencing Center for Infectious Disease"/>
            <person name="Wu L."/>
            <person name="Ma J."/>
        </authorList>
    </citation>
    <scope>NUCLEOTIDE SEQUENCE [LARGE SCALE GENOMIC DNA]</scope>
    <source>
        <strain evidence="6">TBRC 5781</strain>
    </source>
</reference>
<dbReference type="InterPro" id="IPR002508">
    <property type="entry name" value="MurNAc-LAA_cat"/>
</dbReference>
<dbReference type="SMART" id="SM00646">
    <property type="entry name" value="Ami_3"/>
    <property type="match status" value="1"/>
</dbReference>
<dbReference type="PANTHER" id="PTHR30404:SF0">
    <property type="entry name" value="N-ACETYLMURAMOYL-L-ALANINE AMIDASE AMIC"/>
    <property type="match status" value="1"/>
</dbReference>
<dbReference type="Pfam" id="PF01520">
    <property type="entry name" value="Amidase_3"/>
    <property type="match status" value="1"/>
</dbReference>
<evidence type="ECO:0000256" key="2">
    <source>
        <dbReference type="ARBA" id="ARBA00011901"/>
    </source>
</evidence>
<dbReference type="Gene3D" id="3.40.630.40">
    <property type="entry name" value="Zn-dependent exopeptidases"/>
    <property type="match status" value="1"/>
</dbReference>
<dbReference type="Pfam" id="PF11741">
    <property type="entry name" value="AMIN"/>
    <property type="match status" value="1"/>
</dbReference>
<dbReference type="CDD" id="cd02696">
    <property type="entry name" value="MurNAc-LAA"/>
    <property type="match status" value="1"/>
</dbReference>
<dbReference type="InterPro" id="IPR050695">
    <property type="entry name" value="N-acetylmuramoyl_amidase_3"/>
</dbReference>
<evidence type="ECO:0000256" key="1">
    <source>
        <dbReference type="ARBA" id="ARBA00001561"/>
    </source>
</evidence>
<dbReference type="PANTHER" id="PTHR30404">
    <property type="entry name" value="N-ACETYLMURAMOYL-L-ALANINE AMIDASE"/>
    <property type="match status" value="1"/>
</dbReference>
<dbReference type="Gene3D" id="2.60.40.3500">
    <property type="match status" value="1"/>
</dbReference>
<evidence type="ECO:0000256" key="3">
    <source>
        <dbReference type="ARBA" id="ARBA00022801"/>
    </source>
</evidence>
<gene>
    <name evidence="5" type="ORF">ACFOVS_08305</name>
</gene>
<comment type="catalytic activity">
    <reaction evidence="1">
        <text>Hydrolyzes the link between N-acetylmuramoyl residues and L-amino acid residues in certain cell-wall glycopeptides.</text>
        <dbReference type="EC" id="3.5.1.28"/>
    </reaction>
</comment>
<name>A0ABV8E6N5_9HYPH</name>
<organism evidence="5 6">
    <name type="scientific">Rhizobium lemnae</name>
    <dbReference type="NCBI Taxonomy" id="1214924"/>
    <lineage>
        <taxon>Bacteria</taxon>
        <taxon>Pseudomonadati</taxon>
        <taxon>Pseudomonadota</taxon>
        <taxon>Alphaproteobacteria</taxon>
        <taxon>Hyphomicrobiales</taxon>
        <taxon>Rhizobiaceae</taxon>
        <taxon>Rhizobium/Agrobacterium group</taxon>
        <taxon>Rhizobium</taxon>
    </lineage>
</organism>
<dbReference type="Proteomes" id="UP001595697">
    <property type="component" value="Unassembled WGS sequence"/>
</dbReference>
<proteinExistence type="predicted"/>
<evidence type="ECO:0000313" key="5">
    <source>
        <dbReference type="EMBL" id="MFC3968130.1"/>
    </source>
</evidence>
<comment type="caution">
    <text evidence="5">The sequence shown here is derived from an EMBL/GenBank/DDBJ whole genome shotgun (WGS) entry which is preliminary data.</text>
</comment>
<dbReference type="InterPro" id="IPR021731">
    <property type="entry name" value="AMIN_dom"/>
</dbReference>
<feature type="domain" description="MurNAc-LAA" evidence="4">
    <location>
        <begin position="251"/>
        <end position="405"/>
    </location>
</feature>
<accession>A0ABV8E6N5</accession>
<dbReference type="EC" id="3.5.1.28" evidence="2"/>
<keyword evidence="6" id="KW-1185">Reference proteome</keyword>
<dbReference type="RefSeq" id="WP_377307206.1">
    <property type="nucleotide sequence ID" value="NZ_JALJQZ010000013.1"/>
</dbReference>
<protein>
    <recommendedName>
        <fullName evidence="2">N-acetylmuramoyl-L-alanine amidase</fullName>
        <ecNumber evidence="2">3.5.1.28</ecNumber>
    </recommendedName>
</protein>